<dbReference type="EMBL" id="JBDJAW010000065">
    <property type="protein sequence ID" value="MEN3540940.1"/>
    <property type="molecule type" value="Genomic_DNA"/>
</dbReference>
<name>A0ABV0B095_9ACTN</name>
<comment type="caution">
    <text evidence="1">The sequence shown here is derived from an EMBL/GenBank/DDBJ whole genome shotgun (WGS) entry which is preliminary data.</text>
</comment>
<dbReference type="RefSeq" id="WP_346230779.1">
    <property type="nucleotide sequence ID" value="NZ_JBDJAW010000065.1"/>
</dbReference>
<dbReference type="Proteomes" id="UP001447516">
    <property type="component" value="Unassembled WGS sequence"/>
</dbReference>
<reference evidence="1 2" key="1">
    <citation type="submission" date="2024-05" db="EMBL/GenBank/DDBJ databases">
        <title>Microbispora sp.ZYX-F-249.</title>
        <authorList>
            <person name="Xie H."/>
        </authorList>
    </citation>
    <scope>NUCLEOTIDE SEQUENCE [LARGE SCALE GENOMIC DNA]</scope>
    <source>
        <strain evidence="1 2">ZYX-F-249</strain>
    </source>
</reference>
<keyword evidence="2" id="KW-1185">Reference proteome</keyword>
<evidence type="ECO:0000313" key="2">
    <source>
        <dbReference type="Proteomes" id="UP001447516"/>
    </source>
</evidence>
<protein>
    <submittedName>
        <fullName evidence="1">Uncharacterized protein</fullName>
    </submittedName>
</protein>
<proteinExistence type="predicted"/>
<accession>A0ABV0B095</accession>
<organism evidence="1 2">
    <name type="scientific">Microbispora maris</name>
    <dbReference type="NCBI Taxonomy" id="3144104"/>
    <lineage>
        <taxon>Bacteria</taxon>
        <taxon>Bacillati</taxon>
        <taxon>Actinomycetota</taxon>
        <taxon>Actinomycetes</taxon>
        <taxon>Streptosporangiales</taxon>
        <taxon>Streptosporangiaceae</taxon>
        <taxon>Microbispora</taxon>
    </lineage>
</organism>
<gene>
    <name evidence="1" type="ORF">AAH991_37905</name>
</gene>
<evidence type="ECO:0000313" key="1">
    <source>
        <dbReference type="EMBL" id="MEN3540940.1"/>
    </source>
</evidence>
<sequence>MTPWSARTAGRCRPGGEIQADAHVRPFGDEETARMACAGVGRKP</sequence>